<proteinExistence type="predicted"/>
<dbReference type="OrthoDB" id="2381377at2"/>
<dbReference type="RefSeq" id="WP_072832255.1">
    <property type="nucleotide sequence ID" value="NZ_FQXP01000009.1"/>
</dbReference>
<name>A0A1M5XSP0_9CLOT</name>
<sequence length="77" mass="8509">MSLSFNSLFGEQDISINCPVCKEIIELKLNQVDSEVECPNCKNKFKVKFKEGFSASKAAVDDALKGFEKALGGFDEK</sequence>
<keyword evidence="2" id="KW-1185">Reference proteome</keyword>
<dbReference type="Proteomes" id="UP000184526">
    <property type="component" value="Unassembled WGS sequence"/>
</dbReference>
<dbReference type="EMBL" id="FQXP01000009">
    <property type="protein sequence ID" value="SHI02283.1"/>
    <property type="molecule type" value="Genomic_DNA"/>
</dbReference>
<dbReference type="Gene3D" id="2.20.28.160">
    <property type="match status" value="1"/>
</dbReference>
<dbReference type="AlphaFoldDB" id="A0A1M5XSP0"/>
<evidence type="ECO:0000313" key="2">
    <source>
        <dbReference type="Proteomes" id="UP000184526"/>
    </source>
</evidence>
<organism evidence="1 2">
    <name type="scientific">Clostridium collagenovorans DSM 3089</name>
    <dbReference type="NCBI Taxonomy" id="1121306"/>
    <lineage>
        <taxon>Bacteria</taxon>
        <taxon>Bacillati</taxon>
        <taxon>Bacillota</taxon>
        <taxon>Clostridia</taxon>
        <taxon>Eubacteriales</taxon>
        <taxon>Clostridiaceae</taxon>
        <taxon>Clostridium</taxon>
    </lineage>
</organism>
<gene>
    <name evidence="1" type="ORF">SAMN02745196_02405</name>
</gene>
<protein>
    <submittedName>
        <fullName evidence="1">Uncharacterized protein</fullName>
    </submittedName>
</protein>
<evidence type="ECO:0000313" key="1">
    <source>
        <dbReference type="EMBL" id="SHI02283.1"/>
    </source>
</evidence>
<accession>A0A1M5XSP0</accession>
<reference evidence="1 2" key="1">
    <citation type="submission" date="2016-11" db="EMBL/GenBank/DDBJ databases">
        <authorList>
            <person name="Jaros S."/>
            <person name="Januszkiewicz K."/>
            <person name="Wedrychowicz H."/>
        </authorList>
    </citation>
    <scope>NUCLEOTIDE SEQUENCE [LARGE SCALE GENOMIC DNA]</scope>
    <source>
        <strain evidence="1 2">DSM 3089</strain>
    </source>
</reference>